<dbReference type="EMBL" id="LSYS01005108">
    <property type="protein sequence ID" value="OPJ78790.1"/>
    <property type="molecule type" value="Genomic_DNA"/>
</dbReference>
<dbReference type="Proteomes" id="UP000190648">
    <property type="component" value="Unassembled WGS sequence"/>
</dbReference>
<feature type="compositionally biased region" description="Polar residues" evidence="1">
    <location>
        <begin position="100"/>
        <end position="110"/>
    </location>
</feature>
<evidence type="ECO:0000313" key="2">
    <source>
        <dbReference type="EMBL" id="OPJ78790.1"/>
    </source>
</evidence>
<keyword evidence="3" id="KW-1185">Reference proteome</keyword>
<reference evidence="2 3" key="1">
    <citation type="submission" date="2016-02" db="EMBL/GenBank/DDBJ databases">
        <title>Band-tailed pigeon sequencing and assembly.</title>
        <authorList>
            <person name="Soares A.E."/>
            <person name="Novak B.J."/>
            <person name="Rice E.S."/>
            <person name="O'Connell B."/>
            <person name="Chang D."/>
            <person name="Weber S."/>
            <person name="Shapiro B."/>
        </authorList>
    </citation>
    <scope>NUCLEOTIDE SEQUENCE [LARGE SCALE GENOMIC DNA]</scope>
    <source>
        <strain evidence="2">BTP2013</strain>
        <tissue evidence="2">Blood</tissue>
    </source>
</reference>
<comment type="caution">
    <text evidence="2">The sequence shown here is derived from an EMBL/GenBank/DDBJ whole genome shotgun (WGS) entry which is preliminary data.</text>
</comment>
<evidence type="ECO:0000313" key="3">
    <source>
        <dbReference type="Proteomes" id="UP000190648"/>
    </source>
</evidence>
<feature type="compositionally biased region" description="Polar residues" evidence="1">
    <location>
        <begin position="27"/>
        <end position="42"/>
    </location>
</feature>
<organism evidence="2 3">
    <name type="scientific">Patagioenas fasciata monilis</name>
    <dbReference type="NCBI Taxonomy" id="372326"/>
    <lineage>
        <taxon>Eukaryota</taxon>
        <taxon>Metazoa</taxon>
        <taxon>Chordata</taxon>
        <taxon>Craniata</taxon>
        <taxon>Vertebrata</taxon>
        <taxon>Euteleostomi</taxon>
        <taxon>Archelosauria</taxon>
        <taxon>Archosauria</taxon>
        <taxon>Dinosauria</taxon>
        <taxon>Saurischia</taxon>
        <taxon>Theropoda</taxon>
        <taxon>Coelurosauria</taxon>
        <taxon>Aves</taxon>
        <taxon>Neognathae</taxon>
        <taxon>Neoaves</taxon>
        <taxon>Columbimorphae</taxon>
        <taxon>Columbiformes</taxon>
        <taxon>Columbidae</taxon>
        <taxon>Patagioenas</taxon>
    </lineage>
</organism>
<proteinExistence type="predicted"/>
<feature type="region of interest" description="Disordered" evidence="1">
    <location>
        <begin position="88"/>
        <end position="110"/>
    </location>
</feature>
<name>A0A1V4K2S8_PATFA</name>
<sequence length="110" mass="11207">MRALPSSCGAGSVCGLAVEFADFLPDSVQQPQEPRSYQTQNIKEAPPPPALLTSIEFATTEWHGGRLPAAAACGGTGAPAPLPGGCEGVCEDGRRGPASRSLNGDSRTAL</sequence>
<dbReference type="AlphaFoldDB" id="A0A1V4K2S8"/>
<gene>
    <name evidence="2" type="ORF">AV530_003546</name>
</gene>
<feature type="region of interest" description="Disordered" evidence="1">
    <location>
        <begin position="27"/>
        <end position="48"/>
    </location>
</feature>
<protein>
    <submittedName>
        <fullName evidence="2">Uncharacterized protein</fullName>
    </submittedName>
</protein>
<accession>A0A1V4K2S8</accession>
<evidence type="ECO:0000256" key="1">
    <source>
        <dbReference type="SAM" id="MobiDB-lite"/>
    </source>
</evidence>